<keyword evidence="2" id="KW-1185">Reference proteome</keyword>
<sequence>MNTAETAHWVNGLLPGEPEFHQVGAFKVAGYTLGDESVACSVDFGRVNTGLITEGGAETVEVRSEILCLARTPASVPGRAVGAAATMLLDAALALREAISQAQSPLPVPMHAHPGQLLPGVGIMANLPREGYSVVHGILADPRIWGPEIPYVREEAGQVSVEAPDEAGELARLTLPLQLILLTEAEFALAAQEGGDVLFQRMAEQGVDLLDFKR</sequence>
<dbReference type="STRING" id="1121353.H924_01035"/>
<proteinExistence type="predicted"/>
<dbReference type="eggNOG" id="ENOG5032REF">
    <property type="taxonomic scope" value="Bacteria"/>
</dbReference>
<dbReference type="KEGG" id="ccn:H924_01035"/>
<protein>
    <recommendedName>
        <fullName evidence="3">Suppressor of fused-like domain-containing protein</fullName>
    </recommendedName>
</protein>
<evidence type="ECO:0008006" key="3">
    <source>
        <dbReference type="Google" id="ProtNLM"/>
    </source>
</evidence>
<evidence type="ECO:0000313" key="1">
    <source>
        <dbReference type="EMBL" id="AGG65663.1"/>
    </source>
</evidence>
<dbReference type="HOGENOM" id="CLU_118024_0_0_11"/>
<dbReference type="AlphaFoldDB" id="M1UX13"/>
<reference evidence="1 2" key="1">
    <citation type="submission" date="2013-02" db="EMBL/GenBank/DDBJ databases">
        <title>The complete genome sequence of Corynebacterium callunae DSM 20147.</title>
        <authorList>
            <person name="Ruckert C."/>
            <person name="Albersmeier A."/>
            <person name="Kalinowski J."/>
        </authorList>
    </citation>
    <scope>NUCLEOTIDE SEQUENCE [LARGE SCALE GENOMIC DNA]</scope>
    <source>
        <strain evidence="1 2">DSM 20147</strain>
    </source>
</reference>
<evidence type="ECO:0000313" key="2">
    <source>
        <dbReference type="Proteomes" id="UP000011760"/>
    </source>
</evidence>
<gene>
    <name evidence="1" type="ORF">H924_01035</name>
</gene>
<dbReference type="Proteomes" id="UP000011760">
    <property type="component" value="Chromosome"/>
</dbReference>
<name>M1UX13_9CORY</name>
<dbReference type="OrthoDB" id="4426448at2"/>
<dbReference type="RefSeq" id="WP_015650118.1">
    <property type="nucleotide sequence ID" value="NC_020506.1"/>
</dbReference>
<accession>M1UX13</accession>
<organism evidence="1 2">
    <name type="scientific">Corynebacterium callunae DSM 20147</name>
    <dbReference type="NCBI Taxonomy" id="1121353"/>
    <lineage>
        <taxon>Bacteria</taxon>
        <taxon>Bacillati</taxon>
        <taxon>Actinomycetota</taxon>
        <taxon>Actinomycetes</taxon>
        <taxon>Mycobacteriales</taxon>
        <taxon>Corynebacteriaceae</taxon>
        <taxon>Corynebacterium</taxon>
    </lineage>
</organism>
<dbReference type="PATRIC" id="fig|1121353.3.peg.217"/>
<dbReference type="EMBL" id="CP004354">
    <property type="protein sequence ID" value="AGG65663.1"/>
    <property type="molecule type" value="Genomic_DNA"/>
</dbReference>